<keyword evidence="3" id="KW-0378">Hydrolase</keyword>
<dbReference type="SUPFAM" id="SSF54001">
    <property type="entry name" value="Cysteine proteinases"/>
    <property type="match status" value="1"/>
</dbReference>
<dbReference type="PANTHER" id="PTHR47053:SF1">
    <property type="entry name" value="MUREIN DD-ENDOPEPTIDASE MEPH-RELATED"/>
    <property type="match status" value="1"/>
</dbReference>
<keyword evidence="4" id="KW-0788">Thiol protease</keyword>
<dbReference type="RefSeq" id="WP_245773194.1">
    <property type="nucleotide sequence ID" value="NZ_FOMT01000010.1"/>
</dbReference>
<evidence type="ECO:0000256" key="1">
    <source>
        <dbReference type="ARBA" id="ARBA00007074"/>
    </source>
</evidence>
<reference evidence="8" key="1">
    <citation type="submission" date="2016-10" db="EMBL/GenBank/DDBJ databases">
        <authorList>
            <person name="Varghese N."/>
            <person name="Submissions S."/>
        </authorList>
    </citation>
    <scope>NUCLEOTIDE SEQUENCE [LARGE SCALE GENOMIC DNA]</scope>
    <source>
        <strain evidence="8">CGMCC 1.10784</strain>
    </source>
</reference>
<dbReference type="Proteomes" id="UP000198855">
    <property type="component" value="Unassembled WGS sequence"/>
</dbReference>
<feature type="signal peptide" evidence="5">
    <location>
        <begin position="1"/>
        <end position="24"/>
    </location>
</feature>
<dbReference type="STRING" id="1045775.SAMN05216378_0036"/>
<feature type="domain" description="NlpC/P60" evidence="6">
    <location>
        <begin position="21"/>
        <end position="143"/>
    </location>
</feature>
<evidence type="ECO:0000259" key="6">
    <source>
        <dbReference type="PROSITE" id="PS51935"/>
    </source>
</evidence>
<keyword evidence="2" id="KW-0645">Protease</keyword>
<evidence type="ECO:0000256" key="4">
    <source>
        <dbReference type="ARBA" id="ARBA00022807"/>
    </source>
</evidence>
<dbReference type="EMBL" id="FOMT01000010">
    <property type="protein sequence ID" value="SFF34973.1"/>
    <property type="molecule type" value="Genomic_DNA"/>
</dbReference>
<dbReference type="InterPro" id="IPR038765">
    <property type="entry name" value="Papain-like_cys_pep_sf"/>
</dbReference>
<dbReference type="PROSITE" id="PS51935">
    <property type="entry name" value="NLPC_P60"/>
    <property type="match status" value="1"/>
</dbReference>
<evidence type="ECO:0000256" key="2">
    <source>
        <dbReference type="ARBA" id="ARBA00022670"/>
    </source>
</evidence>
<gene>
    <name evidence="7" type="ORF">SAMN05216378_0036</name>
</gene>
<dbReference type="Pfam" id="PF00877">
    <property type="entry name" value="NLPC_P60"/>
    <property type="match status" value="1"/>
</dbReference>
<dbReference type="AlphaFoldDB" id="A0A1I2I018"/>
<evidence type="ECO:0000313" key="7">
    <source>
        <dbReference type="EMBL" id="SFF34973.1"/>
    </source>
</evidence>
<proteinExistence type="inferred from homology"/>
<evidence type="ECO:0000256" key="3">
    <source>
        <dbReference type="ARBA" id="ARBA00022801"/>
    </source>
</evidence>
<evidence type="ECO:0000256" key="5">
    <source>
        <dbReference type="SAM" id="SignalP"/>
    </source>
</evidence>
<accession>A0A1I2I018</accession>
<protein>
    <submittedName>
        <fullName evidence="7">NlpC/P60 family protein</fullName>
    </submittedName>
</protein>
<dbReference type="PANTHER" id="PTHR47053">
    <property type="entry name" value="MUREIN DD-ENDOPEPTIDASE MEPH-RELATED"/>
    <property type="match status" value="1"/>
</dbReference>
<dbReference type="Gene3D" id="3.90.1720.10">
    <property type="entry name" value="endopeptidase domain like (from Nostoc punctiforme)"/>
    <property type="match status" value="1"/>
</dbReference>
<name>A0A1I2I018_9BACL</name>
<dbReference type="GO" id="GO:0006508">
    <property type="term" value="P:proteolysis"/>
    <property type="evidence" value="ECO:0007669"/>
    <property type="project" value="UniProtKB-KW"/>
</dbReference>
<feature type="chain" id="PRO_5011583547" evidence="5">
    <location>
        <begin position="25"/>
        <end position="155"/>
    </location>
</feature>
<comment type="similarity">
    <text evidence="1">Belongs to the peptidase C40 family.</text>
</comment>
<organism evidence="7 8">
    <name type="scientific">Paenibacillus catalpae</name>
    <dbReference type="NCBI Taxonomy" id="1045775"/>
    <lineage>
        <taxon>Bacteria</taxon>
        <taxon>Bacillati</taxon>
        <taxon>Bacillota</taxon>
        <taxon>Bacilli</taxon>
        <taxon>Bacillales</taxon>
        <taxon>Paenibacillaceae</taxon>
        <taxon>Paenibacillus</taxon>
    </lineage>
</organism>
<dbReference type="InterPro" id="IPR000064">
    <property type="entry name" value="NLP_P60_dom"/>
</dbReference>
<evidence type="ECO:0000313" key="8">
    <source>
        <dbReference type="Proteomes" id="UP000198855"/>
    </source>
</evidence>
<keyword evidence="8" id="KW-1185">Reference proteome</keyword>
<sequence length="155" mass="16480">MKKVTALILGLALMLAFQAGSVFADSKMDGIVSDLVGTPYVAGGTSSKGFDCSGFTSYVFDKMGIDLPRTSASQSQTGKKIAKSDLIAGDLVFFNTNGRGVSHVGIYVGDGKFAHASSSKGVTISNLSDSYYVNRYVTARRVMDPSTFEKYADEQ</sequence>
<keyword evidence="5" id="KW-0732">Signal</keyword>
<dbReference type="GO" id="GO:0008234">
    <property type="term" value="F:cysteine-type peptidase activity"/>
    <property type="evidence" value="ECO:0007669"/>
    <property type="project" value="UniProtKB-KW"/>
</dbReference>
<dbReference type="InterPro" id="IPR051202">
    <property type="entry name" value="Peptidase_C40"/>
</dbReference>